<keyword evidence="1" id="KW-0472">Membrane</keyword>
<dbReference type="Proteomes" id="UP000253490">
    <property type="component" value="Unassembled WGS sequence"/>
</dbReference>
<keyword evidence="1" id="KW-0812">Transmembrane</keyword>
<protein>
    <submittedName>
        <fullName evidence="2">Glucitol operon activator protein GutM</fullName>
    </submittedName>
</protein>
<dbReference type="Pfam" id="PF06923">
    <property type="entry name" value="GutM"/>
    <property type="match status" value="1"/>
</dbReference>
<reference evidence="2 3" key="1">
    <citation type="submission" date="2018-06" db="EMBL/GenBank/DDBJ databases">
        <title>Genomic Encyclopedia of Type Strains, Phase IV (KMG-IV): sequencing the most valuable type-strain genomes for metagenomic binning, comparative biology and taxonomic classification.</title>
        <authorList>
            <person name="Goeker M."/>
        </authorList>
    </citation>
    <scope>NUCLEOTIDE SEQUENCE [LARGE SCALE GENOMIC DNA]</scope>
    <source>
        <strain evidence="2 3">DSM 22112</strain>
    </source>
</reference>
<keyword evidence="3" id="KW-1185">Reference proteome</keyword>
<keyword evidence="1" id="KW-1133">Transmembrane helix</keyword>
<dbReference type="EMBL" id="QNRX01000007">
    <property type="protein sequence ID" value="RBP65388.1"/>
    <property type="molecule type" value="Genomic_DNA"/>
</dbReference>
<comment type="caution">
    <text evidence="2">The sequence shown here is derived from an EMBL/GenBank/DDBJ whole genome shotgun (WGS) entry which is preliminary data.</text>
</comment>
<accession>A0A366I845</accession>
<evidence type="ECO:0000313" key="3">
    <source>
        <dbReference type="Proteomes" id="UP000253490"/>
    </source>
</evidence>
<name>A0A366I845_9FIRM</name>
<organism evidence="2 3">
    <name type="scientific">Alkalibaculum bacchi</name>
    <dbReference type="NCBI Taxonomy" id="645887"/>
    <lineage>
        <taxon>Bacteria</taxon>
        <taxon>Bacillati</taxon>
        <taxon>Bacillota</taxon>
        <taxon>Clostridia</taxon>
        <taxon>Eubacteriales</taxon>
        <taxon>Eubacteriaceae</taxon>
        <taxon>Alkalibaculum</taxon>
    </lineage>
</organism>
<feature type="transmembrane region" description="Helical" evidence="1">
    <location>
        <begin position="6"/>
        <end position="24"/>
    </location>
</feature>
<dbReference type="OrthoDB" id="1779429at2"/>
<dbReference type="InterPro" id="IPR009693">
    <property type="entry name" value="Glucitol_operon_activator"/>
</dbReference>
<sequence>MYFKYGLIIVGAIVIQGLLTYFQVKDYRNNVSEIRKKGRLFIGQTRGKIKAGSIVLMAVDDDGFINEAKSMTGITVFHRFRRVDDLIGKNIFESDQWLHAVKDKQMVKAISKGIEAMNKSISQDYEDKDSE</sequence>
<evidence type="ECO:0000256" key="1">
    <source>
        <dbReference type="SAM" id="Phobius"/>
    </source>
</evidence>
<gene>
    <name evidence="2" type="ORF">DES36_107128</name>
</gene>
<dbReference type="RefSeq" id="WP_113920504.1">
    <property type="nucleotide sequence ID" value="NZ_QNRX01000007.1"/>
</dbReference>
<evidence type="ECO:0000313" key="2">
    <source>
        <dbReference type="EMBL" id="RBP65388.1"/>
    </source>
</evidence>
<dbReference type="AlphaFoldDB" id="A0A366I845"/>
<proteinExistence type="predicted"/>